<reference evidence="8 9" key="1">
    <citation type="journal article" date="2023" name="Nat. Commun.">
        <title>Origin of minicircular mitochondrial genomes in red algae.</title>
        <authorList>
            <person name="Lee Y."/>
            <person name="Cho C.H."/>
            <person name="Lee Y.M."/>
            <person name="Park S.I."/>
            <person name="Yang J.H."/>
            <person name="West J.A."/>
            <person name="Bhattacharya D."/>
            <person name="Yoon H.S."/>
        </authorList>
    </citation>
    <scope>NUCLEOTIDE SEQUENCE [LARGE SCALE GENOMIC DNA]</scope>
    <source>
        <strain evidence="8 9">CCMP1338</strain>
        <tissue evidence="8">Whole cell</tissue>
    </source>
</reference>
<comment type="similarity">
    <text evidence="2">Belongs to the PpiC/parvulin rotamase family. PIN4 subfamily.</text>
</comment>
<evidence type="ECO:0000256" key="4">
    <source>
        <dbReference type="ARBA" id="ARBA00023235"/>
    </source>
</evidence>
<evidence type="ECO:0000256" key="6">
    <source>
        <dbReference type="RuleBase" id="RU363014"/>
    </source>
</evidence>
<accession>A0AAV8UTP2</accession>
<proteinExistence type="inferred from homology"/>
<evidence type="ECO:0000256" key="3">
    <source>
        <dbReference type="ARBA" id="ARBA00023110"/>
    </source>
</evidence>
<evidence type="ECO:0000259" key="7">
    <source>
        <dbReference type="PROSITE" id="PS50198"/>
    </source>
</evidence>
<evidence type="ECO:0000313" key="9">
    <source>
        <dbReference type="Proteomes" id="UP001157974"/>
    </source>
</evidence>
<dbReference type="SUPFAM" id="SSF54534">
    <property type="entry name" value="FKBP-like"/>
    <property type="match status" value="1"/>
</dbReference>
<dbReference type="InterPro" id="IPR000297">
    <property type="entry name" value="PPIase_PpiC"/>
</dbReference>
<dbReference type="GO" id="GO:0006364">
    <property type="term" value="P:rRNA processing"/>
    <property type="evidence" value="ECO:0007669"/>
    <property type="project" value="InterPro"/>
</dbReference>
<comment type="caution">
    <text evidence="8">The sequence shown here is derived from an EMBL/GenBank/DDBJ whole genome shotgun (WGS) entry which is preliminary data.</text>
</comment>
<dbReference type="InterPro" id="IPR043323">
    <property type="entry name" value="PIN4"/>
</dbReference>
<evidence type="ECO:0000313" key="8">
    <source>
        <dbReference type="EMBL" id="KAJ8904433.1"/>
    </source>
</evidence>
<evidence type="ECO:0000256" key="1">
    <source>
        <dbReference type="ARBA" id="ARBA00000971"/>
    </source>
</evidence>
<dbReference type="Pfam" id="PF00639">
    <property type="entry name" value="Rotamase"/>
    <property type="match status" value="1"/>
</dbReference>
<protein>
    <recommendedName>
        <fullName evidence="6">Peptidyl-prolyl cis-trans isomerase</fullName>
        <ecNumber evidence="6">5.2.1.8</ecNumber>
    </recommendedName>
</protein>
<keyword evidence="3 5" id="KW-0697">Rotamase</keyword>
<feature type="domain" description="PpiC" evidence="7">
    <location>
        <begin position="1"/>
        <end position="77"/>
    </location>
</feature>
<dbReference type="GO" id="GO:0003677">
    <property type="term" value="F:DNA binding"/>
    <property type="evidence" value="ECO:0007669"/>
    <property type="project" value="InterPro"/>
</dbReference>
<dbReference type="EC" id="5.2.1.8" evidence="6"/>
<sequence>MGEAYLDDGDKIPGPKFGEYAMKYSECSSAKSGGNLGWFPRGKMEGKFQEVAFSTEVGKVAPPFKGANGWHILLVEGRRA</sequence>
<evidence type="ECO:0000256" key="2">
    <source>
        <dbReference type="ARBA" id="ARBA00010242"/>
    </source>
</evidence>
<keyword evidence="9" id="KW-1185">Reference proteome</keyword>
<evidence type="ECO:0000256" key="5">
    <source>
        <dbReference type="PROSITE-ProRule" id="PRU00278"/>
    </source>
</evidence>
<keyword evidence="4 5" id="KW-0413">Isomerase</keyword>
<dbReference type="PANTHER" id="PTHR45995">
    <property type="match status" value="1"/>
</dbReference>
<dbReference type="GO" id="GO:0003755">
    <property type="term" value="F:peptidyl-prolyl cis-trans isomerase activity"/>
    <property type="evidence" value="ECO:0007669"/>
    <property type="project" value="UniProtKB-UniRule"/>
</dbReference>
<dbReference type="Proteomes" id="UP001157974">
    <property type="component" value="Unassembled WGS sequence"/>
</dbReference>
<dbReference type="AlphaFoldDB" id="A0AAV8UTP2"/>
<gene>
    <name evidence="8" type="ORF">NDN08_000951</name>
</gene>
<dbReference type="InterPro" id="IPR046357">
    <property type="entry name" value="PPIase_dom_sf"/>
</dbReference>
<name>A0AAV8UTP2_9RHOD</name>
<organism evidence="8 9">
    <name type="scientific">Rhodosorus marinus</name>
    <dbReference type="NCBI Taxonomy" id="101924"/>
    <lineage>
        <taxon>Eukaryota</taxon>
        <taxon>Rhodophyta</taxon>
        <taxon>Stylonematophyceae</taxon>
        <taxon>Stylonematales</taxon>
        <taxon>Stylonemataceae</taxon>
        <taxon>Rhodosorus</taxon>
    </lineage>
</organism>
<dbReference type="PROSITE" id="PS50198">
    <property type="entry name" value="PPIC_PPIASE_2"/>
    <property type="match status" value="1"/>
</dbReference>
<dbReference type="EMBL" id="JAMWBK010000006">
    <property type="protein sequence ID" value="KAJ8904433.1"/>
    <property type="molecule type" value="Genomic_DNA"/>
</dbReference>
<dbReference type="Gene3D" id="3.10.50.40">
    <property type="match status" value="1"/>
</dbReference>
<comment type="catalytic activity">
    <reaction evidence="1 6">
        <text>[protein]-peptidylproline (omega=180) = [protein]-peptidylproline (omega=0)</text>
        <dbReference type="Rhea" id="RHEA:16237"/>
        <dbReference type="Rhea" id="RHEA-COMP:10747"/>
        <dbReference type="Rhea" id="RHEA-COMP:10748"/>
        <dbReference type="ChEBI" id="CHEBI:83833"/>
        <dbReference type="ChEBI" id="CHEBI:83834"/>
        <dbReference type="EC" id="5.2.1.8"/>
    </reaction>
</comment>